<dbReference type="PANTHER" id="PTHR11709:SF2">
    <property type="entry name" value="MULTICOPPER OXIDASE LPR1"/>
    <property type="match status" value="1"/>
</dbReference>
<dbReference type="Pfam" id="PF07732">
    <property type="entry name" value="Cu-oxidase_3"/>
    <property type="match status" value="1"/>
</dbReference>
<feature type="domain" description="Plastocyanin-like" evidence="6">
    <location>
        <begin position="91"/>
        <end position="192"/>
    </location>
</feature>
<proteinExistence type="predicted"/>
<dbReference type="Pfam" id="PF07731">
    <property type="entry name" value="Cu-oxidase_2"/>
    <property type="match status" value="1"/>
</dbReference>
<evidence type="ECO:0000256" key="2">
    <source>
        <dbReference type="ARBA" id="ARBA00023002"/>
    </source>
</evidence>
<dbReference type="PROSITE" id="PS00080">
    <property type="entry name" value="MULTICOPPER_OXIDASE2"/>
    <property type="match status" value="1"/>
</dbReference>
<dbReference type="CDD" id="cd13861">
    <property type="entry name" value="CuRO_1_CumA_like"/>
    <property type="match status" value="1"/>
</dbReference>
<sequence length="490" mass="53333">MRWIGRALSRAGRKGCVSWARRAAEIAVFLLPVILLGGCGDEEEPPDLRQPAGWDDALRLPDAEDHDPAPDVVEVHLEARVVALEVVPGLMTEVWTYNGMLPGPTIRARRGDRVVVKFENHLPEATTVHWHGLRVPAAMDGTEHMQKPIEPGEGFEYSFIVPDAGTFWYHPHLRSSAQVGAGLYGAFVVEEAAEEAPLGDELLLVMSDIDIEEDGSLGPSDSSGWFGDYFGREGSTVLVNGKILPTVAARAGVPQRWRVVNAARARYFRFAVPGQPLVQIGGDGGLLESPLPVDDVTLVPGERAELYMLPVEGESVVIPRLDANRFHLPKVEEPGDLMRLELVDEPPGHGAPPLPARLAEIASIDTAGARGQPVEFMEQGDPGGAVLGINGQTDGSLTLSAQTNTVEIWTLTNATNYDHPFHLHGFSFQVLDIDGVAPPVRAWHDTINTVPGETLRIAIPFDDRAGMWMFHCHILDHADLGMMAMLHLMP</sequence>
<feature type="region of interest" description="Disordered" evidence="3">
    <location>
        <begin position="42"/>
        <end position="65"/>
    </location>
</feature>
<evidence type="ECO:0000256" key="1">
    <source>
        <dbReference type="ARBA" id="ARBA00022723"/>
    </source>
</evidence>
<dbReference type="InterPro" id="IPR001117">
    <property type="entry name" value="Cu-oxidase_2nd"/>
</dbReference>
<dbReference type="InterPro" id="IPR002355">
    <property type="entry name" value="Cu_oxidase_Cu_BS"/>
</dbReference>
<dbReference type="InterPro" id="IPR045087">
    <property type="entry name" value="Cu-oxidase_fam"/>
</dbReference>
<dbReference type="InterPro" id="IPR011706">
    <property type="entry name" value="Cu-oxidase_C"/>
</dbReference>
<dbReference type="Pfam" id="PF00394">
    <property type="entry name" value="Cu-oxidase"/>
    <property type="match status" value="1"/>
</dbReference>
<dbReference type="InterPro" id="IPR011707">
    <property type="entry name" value="Cu-oxidase-like_N"/>
</dbReference>
<dbReference type="CDD" id="cd13881">
    <property type="entry name" value="CuRO_2_McoC_like"/>
    <property type="match status" value="1"/>
</dbReference>
<dbReference type="EMBL" id="CP012670">
    <property type="protein sequence ID" value="AUX21932.1"/>
    <property type="molecule type" value="Genomic_DNA"/>
</dbReference>
<dbReference type="GO" id="GO:0016491">
    <property type="term" value="F:oxidoreductase activity"/>
    <property type="evidence" value="ECO:0007669"/>
    <property type="project" value="UniProtKB-KW"/>
</dbReference>
<dbReference type="GO" id="GO:0005507">
    <property type="term" value="F:copper ion binding"/>
    <property type="evidence" value="ECO:0007669"/>
    <property type="project" value="InterPro"/>
</dbReference>
<evidence type="ECO:0000313" key="8">
    <source>
        <dbReference type="Proteomes" id="UP000295781"/>
    </source>
</evidence>
<name>A0A4V0ND99_SORCE</name>
<accession>A0A4V0ND99</accession>
<evidence type="ECO:0000256" key="3">
    <source>
        <dbReference type="SAM" id="MobiDB-lite"/>
    </source>
</evidence>
<keyword evidence="1" id="KW-0479">Metal-binding</keyword>
<dbReference type="SUPFAM" id="SSF49503">
    <property type="entry name" value="Cupredoxins"/>
    <property type="match status" value="3"/>
</dbReference>
<evidence type="ECO:0000313" key="7">
    <source>
        <dbReference type="EMBL" id="AUX21932.1"/>
    </source>
</evidence>
<evidence type="ECO:0000259" key="4">
    <source>
        <dbReference type="Pfam" id="PF00394"/>
    </source>
</evidence>
<feature type="compositionally biased region" description="Basic and acidic residues" evidence="3">
    <location>
        <begin position="56"/>
        <end position="65"/>
    </location>
</feature>
<dbReference type="PANTHER" id="PTHR11709">
    <property type="entry name" value="MULTI-COPPER OXIDASE"/>
    <property type="match status" value="1"/>
</dbReference>
<dbReference type="Proteomes" id="UP000295781">
    <property type="component" value="Chromosome"/>
</dbReference>
<reference evidence="7 8" key="1">
    <citation type="submission" date="2015-09" db="EMBL/GenBank/DDBJ databases">
        <title>Sorangium comparison.</title>
        <authorList>
            <person name="Zaburannyi N."/>
            <person name="Bunk B."/>
            <person name="Overmann J."/>
            <person name="Mueller R."/>
        </authorList>
    </citation>
    <scope>NUCLEOTIDE SEQUENCE [LARGE SCALE GENOMIC DNA]</scope>
    <source>
        <strain evidence="7 8">So ceGT47</strain>
    </source>
</reference>
<feature type="domain" description="Plastocyanin-like" evidence="4">
    <location>
        <begin position="232"/>
        <end position="306"/>
    </location>
</feature>
<dbReference type="OrthoDB" id="9757546at2"/>
<evidence type="ECO:0000259" key="6">
    <source>
        <dbReference type="Pfam" id="PF07732"/>
    </source>
</evidence>
<dbReference type="AlphaFoldDB" id="A0A4V0ND99"/>
<feature type="domain" description="Plastocyanin-like" evidence="5">
    <location>
        <begin position="395"/>
        <end position="485"/>
    </location>
</feature>
<evidence type="ECO:0000259" key="5">
    <source>
        <dbReference type="Pfam" id="PF07731"/>
    </source>
</evidence>
<protein>
    <submittedName>
        <fullName evidence="7">Multicopper oxidase</fullName>
    </submittedName>
</protein>
<keyword evidence="2" id="KW-0560">Oxidoreductase</keyword>
<organism evidence="7 8">
    <name type="scientific">Sorangium cellulosum</name>
    <name type="common">Polyangium cellulosum</name>
    <dbReference type="NCBI Taxonomy" id="56"/>
    <lineage>
        <taxon>Bacteria</taxon>
        <taxon>Pseudomonadati</taxon>
        <taxon>Myxococcota</taxon>
        <taxon>Polyangia</taxon>
        <taxon>Polyangiales</taxon>
        <taxon>Polyangiaceae</taxon>
        <taxon>Sorangium</taxon>
    </lineage>
</organism>
<gene>
    <name evidence="7" type="primary">yacK</name>
    <name evidence="7" type="ORF">SOCEGT47_024300</name>
</gene>
<dbReference type="Gene3D" id="2.60.40.420">
    <property type="entry name" value="Cupredoxins - blue copper proteins"/>
    <property type="match status" value="3"/>
</dbReference>
<dbReference type="InterPro" id="IPR008972">
    <property type="entry name" value="Cupredoxin"/>
</dbReference>